<dbReference type="EMBL" id="MN739344">
    <property type="protein sequence ID" value="QHS99534.1"/>
    <property type="molecule type" value="Genomic_DNA"/>
</dbReference>
<organism evidence="1">
    <name type="scientific">viral metagenome</name>
    <dbReference type="NCBI Taxonomy" id="1070528"/>
    <lineage>
        <taxon>unclassified sequences</taxon>
        <taxon>metagenomes</taxon>
        <taxon>organismal metagenomes</taxon>
    </lineage>
</organism>
<dbReference type="AlphaFoldDB" id="A0A6C0C6Z1"/>
<name>A0A6C0C6Z1_9ZZZZ</name>
<sequence length="54" mass="6909">MKYTFFMILTLILYIYNNTDNDWEDILIVHDRNYYDKYSFKDNWARSWRDSDVW</sequence>
<evidence type="ECO:0000313" key="1">
    <source>
        <dbReference type="EMBL" id="QHS99534.1"/>
    </source>
</evidence>
<reference evidence="1" key="1">
    <citation type="journal article" date="2020" name="Nature">
        <title>Giant virus diversity and host interactions through global metagenomics.</title>
        <authorList>
            <person name="Schulz F."/>
            <person name="Roux S."/>
            <person name="Paez-Espino D."/>
            <person name="Jungbluth S."/>
            <person name="Walsh D.A."/>
            <person name="Denef V.J."/>
            <person name="McMahon K.D."/>
            <person name="Konstantinidis K.T."/>
            <person name="Eloe-Fadrosh E.A."/>
            <person name="Kyrpides N.C."/>
            <person name="Woyke T."/>
        </authorList>
    </citation>
    <scope>NUCLEOTIDE SEQUENCE</scope>
    <source>
        <strain evidence="1">GVMAG-M-3300020187-37</strain>
    </source>
</reference>
<protein>
    <submittedName>
        <fullName evidence="1">Uncharacterized protein</fullName>
    </submittedName>
</protein>
<proteinExistence type="predicted"/>
<accession>A0A6C0C6Z1</accession>